<proteinExistence type="predicted"/>
<keyword evidence="3" id="KW-1185">Reference proteome</keyword>
<dbReference type="RefSeq" id="WP_147663001.1">
    <property type="nucleotide sequence ID" value="NZ_CP042905.2"/>
</dbReference>
<evidence type="ECO:0000313" key="2">
    <source>
        <dbReference type="EMBL" id="QEE16119.1"/>
    </source>
</evidence>
<dbReference type="OrthoDB" id="306309at2157"/>
<dbReference type="GeneID" id="41329939"/>
<evidence type="ECO:0000313" key="3">
    <source>
        <dbReference type="Proteomes" id="UP000321408"/>
    </source>
</evidence>
<organism evidence="2 3">
    <name type="scientific">Promethearchaeum syntrophicum</name>
    <dbReference type="NCBI Taxonomy" id="2594042"/>
    <lineage>
        <taxon>Archaea</taxon>
        <taxon>Promethearchaeati</taxon>
        <taxon>Promethearchaeota</taxon>
        <taxon>Promethearchaeia</taxon>
        <taxon>Promethearchaeales</taxon>
        <taxon>Promethearchaeaceae</taxon>
        <taxon>Promethearchaeum</taxon>
    </lineage>
</organism>
<dbReference type="Proteomes" id="UP000321408">
    <property type="component" value="Chromosome"/>
</dbReference>
<keyword evidence="1" id="KW-1277">Toxin-antitoxin system</keyword>
<dbReference type="EMBL" id="CP042905">
    <property type="protein sequence ID" value="QEE16119.1"/>
    <property type="molecule type" value="Genomic_DNA"/>
</dbReference>
<accession>A0A5B9DA60</accession>
<protein>
    <submittedName>
        <fullName evidence="2">Antitoxin VapB family protein</fullName>
    </submittedName>
</protein>
<sequence>MASQQISIKQDVYNRLKKAKKTNESFSDIIERLLDNTSNVEKILSFYGAAKSDDPEYEKFAIETYAESRKQMQKSFNTRINGEN</sequence>
<reference evidence="2 3" key="2">
    <citation type="journal article" date="2024" name="Int. J. Syst. Evol. Microbiol.">
        <title>Promethearchaeum syntrophicum gen. nov., sp. nov., an anaerobic, obligately syntrophic archaeon, the first isolate of the lineage 'Asgard' archaea, and proposal of the new archaeal phylum Promethearchaeota phyl. nov. and kingdom Promethearchaeati regn. nov.</title>
        <authorList>
            <person name="Imachi H."/>
            <person name="Nobu M.K."/>
            <person name="Kato S."/>
            <person name="Takaki Y."/>
            <person name="Miyazaki M."/>
            <person name="Miyata M."/>
            <person name="Ogawara M."/>
            <person name="Saito Y."/>
            <person name="Sakai S."/>
            <person name="Tahara Y.O."/>
            <person name="Takano Y."/>
            <person name="Tasumi E."/>
            <person name="Uematsu K."/>
            <person name="Yoshimura T."/>
            <person name="Itoh T."/>
            <person name="Ohkuma M."/>
            <person name="Takai K."/>
        </authorList>
    </citation>
    <scope>NUCLEOTIDE SEQUENCE [LARGE SCALE GENOMIC DNA]</scope>
    <source>
        <strain evidence="2 3">MK-D1</strain>
    </source>
</reference>
<dbReference type="Pfam" id="PF02697">
    <property type="entry name" value="VAPB_antitox"/>
    <property type="match status" value="1"/>
</dbReference>
<dbReference type="KEGG" id="psyt:DSAG12_01948"/>
<dbReference type="AlphaFoldDB" id="A0A5B9DA60"/>
<name>A0A5B9DA60_9ARCH</name>
<evidence type="ECO:0000256" key="1">
    <source>
        <dbReference type="ARBA" id="ARBA00022649"/>
    </source>
</evidence>
<dbReference type="InterPro" id="IPR003847">
    <property type="entry name" value="Put_antitoxin"/>
</dbReference>
<reference evidence="2 3" key="1">
    <citation type="journal article" date="2020" name="Nature">
        <title>Isolation of an archaeon at the prokaryote-eukaryote interface.</title>
        <authorList>
            <person name="Imachi H."/>
            <person name="Nobu M.K."/>
            <person name="Nakahara N."/>
            <person name="Morono Y."/>
            <person name="Ogawara M."/>
            <person name="Takaki Y."/>
            <person name="Takano Y."/>
            <person name="Uematsu K."/>
            <person name="Ikuta T."/>
            <person name="Ito M."/>
            <person name="Matsui Y."/>
            <person name="Miyazaki M."/>
            <person name="Murata K."/>
            <person name="Saito Y."/>
            <person name="Sakai S."/>
            <person name="Song C."/>
            <person name="Tasumi E."/>
            <person name="Yamanaka Y."/>
            <person name="Yamaguchi T."/>
            <person name="Kamagata Y."/>
            <person name="Tamaki H."/>
            <person name="Takai K."/>
        </authorList>
    </citation>
    <scope>NUCLEOTIDE SEQUENCE [LARGE SCALE GENOMIC DNA]</scope>
    <source>
        <strain evidence="2 3">MK-D1</strain>
    </source>
</reference>
<gene>
    <name evidence="2" type="ORF">DSAG12_01948</name>
</gene>